<comment type="caution">
    <text evidence="1">The sequence shown here is derived from an EMBL/GenBank/DDBJ whole genome shotgun (WGS) entry which is preliminary data.</text>
</comment>
<name>A0A556V8Y7_BAGYA</name>
<dbReference type="AlphaFoldDB" id="A0A556V8Y7"/>
<dbReference type="EMBL" id="VCAZ01000164">
    <property type="protein sequence ID" value="TTA83855.1"/>
    <property type="molecule type" value="Genomic_DNA"/>
</dbReference>
<dbReference type="Proteomes" id="UP000319801">
    <property type="component" value="Unassembled WGS sequence"/>
</dbReference>
<organism evidence="1 2">
    <name type="scientific">Bagarius yarrelli</name>
    <name type="common">Goonch</name>
    <name type="synonym">Bagrus yarrelli</name>
    <dbReference type="NCBI Taxonomy" id="175774"/>
    <lineage>
        <taxon>Eukaryota</taxon>
        <taxon>Metazoa</taxon>
        <taxon>Chordata</taxon>
        <taxon>Craniata</taxon>
        <taxon>Vertebrata</taxon>
        <taxon>Euteleostomi</taxon>
        <taxon>Actinopterygii</taxon>
        <taxon>Neopterygii</taxon>
        <taxon>Teleostei</taxon>
        <taxon>Ostariophysi</taxon>
        <taxon>Siluriformes</taxon>
        <taxon>Sisoridae</taxon>
        <taxon>Sisorinae</taxon>
        <taxon>Bagarius</taxon>
    </lineage>
</organism>
<reference evidence="1 2" key="1">
    <citation type="journal article" date="2019" name="Genome Biol. Evol.">
        <title>Whole-Genome Sequencing of the Giant Devil Catfish, Bagarius yarrelli.</title>
        <authorList>
            <person name="Jiang W."/>
            <person name="Lv Y."/>
            <person name="Cheng L."/>
            <person name="Yang K."/>
            <person name="Chao B."/>
            <person name="Wang X."/>
            <person name="Li Y."/>
            <person name="Pan X."/>
            <person name="You X."/>
            <person name="Zhang Y."/>
            <person name="Yang J."/>
            <person name="Li J."/>
            <person name="Zhang X."/>
            <person name="Liu S."/>
            <person name="Sun C."/>
            <person name="Yang J."/>
            <person name="Shi Q."/>
        </authorList>
    </citation>
    <scope>NUCLEOTIDE SEQUENCE [LARGE SCALE GENOMIC DNA]</scope>
    <source>
        <strain evidence="1">JWS20170419001</strain>
        <tissue evidence="1">Muscle</tissue>
    </source>
</reference>
<accession>A0A556V8Y7</accession>
<protein>
    <submittedName>
        <fullName evidence="1">Uncharacterized protein</fullName>
    </submittedName>
</protein>
<keyword evidence="2" id="KW-1185">Reference proteome</keyword>
<evidence type="ECO:0000313" key="2">
    <source>
        <dbReference type="Proteomes" id="UP000319801"/>
    </source>
</evidence>
<evidence type="ECO:0000313" key="1">
    <source>
        <dbReference type="EMBL" id="TTA83855.1"/>
    </source>
</evidence>
<proteinExistence type="predicted"/>
<gene>
    <name evidence="1" type="ORF">Baya_14351</name>
</gene>
<sequence>MVKEDDAEGTTVSVYCIEIIHLKAETYHSRVQSWVEARFHRGVAESQPEEVSMEMAVLVAEVLVIIPRDPLAKRPGRALDGHGPSFMAYYQLSGVQRAGGKKCSTKKPSPGKTGKRECAIEEVRVGAIRERCAVSERGDNWRRKQSIRSETSYFDRFTP</sequence>